<dbReference type="SUPFAM" id="SSF158472">
    <property type="entry name" value="HAMP domain-like"/>
    <property type="match status" value="1"/>
</dbReference>
<dbReference type="PROSITE" id="PS50887">
    <property type="entry name" value="GGDEF"/>
    <property type="match status" value="1"/>
</dbReference>
<evidence type="ECO:0000259" key="6">
    <source>
        <dbReference type="PROSITE" id="PS50883"/>
    </source>
</evidence>
<dbReference type="SMART" id="SM00304">
    <property type="entry name" value="HAMP"/>
    <property type="match status" value="1"/>
</dbReference>
<organism evidence="9 10">
    <name type="scientific">Xylophilus ampelinus</name>
    <dbReference type="NCBI Taxonomy" id="54067"/>
    <lineage>
        <taxon>Bacteria</taxon>
        <taxon>Pseudomonadati</taxon>
        <taxon>Pseudomonadota</taxon>
        <taxon>Betaproteobacteria</taxon>
        <taxon>Burkholderiales</taxon>
        <taxon>Xylophilus</taxon>
    </lineage>
</organism>
<dbReference type="InterPro" id="IPR052155">
    <property type="entry name" value="Biofilm_reg_signaling"/>
</dbReference>
<dbReference type="PROSITE" id="PS50883">
    <property type="entry name" value="EAL"/>
    <property type="match status" value="1"/>
</dbReference>
<dbReference type="FunFam" id="3.20.20.450:FF:000001">
    <property type="entry name" value="Cyclic di-GMP phosphodiesterase yahA"/>
    <property type="match status" value="1"/>
</dbReference>
<comment type="caution">
    <text evidence="9">The sequence shown here is derived from an EMBL/GenBank/DDBJ whole genome shotgun (WGS) entry which is preliminary data.</text>
</comment>
<feature type="domain" description="HAMP" evidence="7">
    <location>
        <begin position="357"/>
        <end position="410"/>
    </location>
</feature>
<feature type="compositionally biased region" description="Polar residues" evidence="2">
    <location>
        <begin position="9"/>
        <end position="20"/>
    </location>
</feature>
<dbReference type="InterPro" id="IPR043128">
    <property type="entry name" value="Rev_trsase/Diguanyl_cyclase"/>
</dbReference>
<feature type="region of interest" description="Disordered" evidence="2">
    <location>
        <begin position="1"/>
        <end position="24"/>
    </location>
</feature>
<dbReference type="SMART" id="SM00052">
    <property type="entry name" value="EAL"/>
    <property type="match status" value="1"/>
</dbReference>
<dbReference type="GO" id="GO:0071111">
    <property type="term" value="F:cyclic-guanylate-specific phosphodiesterase activity"/>
    <property type="evidence" value="ECO:0007669"/>
    <property type="project" value="UniProtKB-EC"/>
</dbReference>
<protein>
    <submittedName>
        <fullName evidence="9">PAS domain S-box-containing protein/diguanylate cyclase (GGDEF)-like protein</fullName>
    </submittedName>
</protein>
<dbReference type="Gene3D" id="6.10.340.10">
    <property type="match status" value="1"/>
</dbReference>
<evidence type="ECO:0000259" key="4">
    <source>
        <dbReference type="PROSITE" id="PS50112"/>
    </source>
</evidence>
<dbReference type="Proteomes" id="UP000247540">
    <property type="component" value="Unassembled WGS sequence"/>
</dbReference>
<dbReference type="InterPro" id="IPR029787">
    <property type="entry name" value="Nucleotide_cyclase"/>
</dbReference>
<dbReference type="InterPro" id="IPR000700">
    <property type="entry name" value="PAS-assoc_C"/>
</dbReference>
<reference evidence="9 10" key="1">
    <citation type="submission" date="2018-06" db="EMBL/GenBank/DDBJ databases">
        <title>Genomic Encyclopedia of Type Strains, Phase III (KMG-III): the genomes of soil and plant-associated and newly described type strains.</title>
        <authorList>
            <person name="Whitman W."/>
        </authorList>
    </citation>
    <scope>NUCLEOTIDE SEQUENCE [LARGE SCALE GENOMIC DNA]</scope>
    <source>
        <strain evidence="9 10">CECT 7646</strain>
    </source>
</reference>
<feature type="domain" description="GGDEF" evidence="8">
    <location>
        <begin position="693"/>
        <end position="827"/>
    </location>
</feature>
<feature type="domain" description="PAC" evidence="5">
    <location>
        <begin position="607"/>
        <end position="661"/>
    </location>
</feature>
<dbReference type="InterPro" id="IPR003660">
    <property type="entry name" value="HAMP_dom"/>
</dbReference>
<dbReference type="PROSITE" id="PS50885">
    <property type="entry name" value="HAMP"/>
    <property type="match status" value="1"/>
</dbReference>
<dbReference type="CDD" id="cd01949">
    <property type="entry name" value="GGDEF"/>
    <property type="match status" value="1"/>
</dbReference>
<feature type="transmembrane region" description="Helical" evidence="3">
    <location>
        <begin position="50"/>
        <end position="69"/>
    </location>
</feature>
<feature type="domain" description="EAL" evidence="6">
    <location>
        <begin position="836"/>
        <end position="1090"/>
    </location>
</feature>
<dbReference type="InterPro" id="IPR000160">
    <property type="entry name" value="GGDEF_dom"/>
</dbReference>
<evidence type="ECO:0000259" key="8">
    <source>
        <dbReference type="PROSITE" id="PS50887"/>
    </source>
</evidence>
<dbReference type="PROSITE" id="PS50112">
    <property type="entry name" value="PAS"/>
    <property type="match status" value="1"/>
</dbReference>
<dbReference type="FunFam" id="3.30.70.270:FF:000001">
    <property type="entry name" value="Diguanylate cyclase domain protein"/>
    <property type="match status" value="1"/>
</dbReference>
<evidence type="ECO:0000259" key="5">
    <source>
        <dbReference type="PROSITE" id="PS50113"/>
    </source>
</evidence>
<dbReference type="SUPFAM" id="SSF55785">
    <property type="entry name" value="PYP-like sensor domain (PAS domain)"/>
    <property type="match status" value="2"/>
</dbReference>
<proteinExistence type="predicted"/>
<accession>A0A318SME3</accession>
<dbReference type="GO" id="GO:0071732">
    <property type="term" value="P:cellular response to nitric oxide"/>
    <property type="evidence" value="ECO:0007669"/>
    <property type="project" value="UniProtKB-ARBA"/>
</dbReference>
<dbReference type="GO" id="GO:0016020">
    <property type="term" value="C:membrane"/>
    <property type="evidence" value="ECO:0007669"/>
    <property type="project" value="InterPro"/>
</dbReference>
<dbReference type="Pfam" id="PF00990">
    <property type="entry name" value="GGDEF"/>
    <property type="match status" value="1"/>
</dbReference>
<dbReference type="CDD" id="cd01948">
    <property type="entry name" value="EAL"/>
    <property type="match status" value="1"/>
</dbReference>
<feature type="transmembrane region" description="Helical" evidence="3">
    <location>
        <begin position="335"/>
        <end position="356"/>
    </location>
</feature>
<dbReference type="NCBIfam" id="TIGR00254">
    <property type="entry name" value="GGDEF"/>
    <property type="match status" value="1"/>
</dbReference>
<dbReference type="GO" id="GO:0007165">
    <property type="term" value="P:signal transduction"/>
    <property type="evidence" value="ECO:0007669"/>
    <property type="project" value="InterPro"/>
</dbReference>
<dbReference type="RefSeq" id="WP_110465530.1">
    <property type="nucleotide sequence ID" value="NZ_JAMOFZ010000010.1"/>
</dbReference>
<dbReference type="InterPro" id="IPR001633">
    <property type="entry name" value="EAL_dom"/>
</dbReference>
<evidence type="ECO:0000256" key="1">
    <source>
        <dbReference type="ARBA" id="ARBA00051114"/>
    </source>
</evidence>
<keyword evidence="3" id="KW-0472">Membrane</keyword>
<dbReference type="OrthoDB" id="9813903at2"/>
<dbReference type="Pfam" id="PF00563">
    <property type="entry name" value="EAL"/>
    <property type="match status" value="1"/>
</dbReference>
<sequence length="1105" mass="122468">MQEHGGTRLSRSTQISSPASGVSAHPGTKLAVLHVLTRWLRRLSVGKKLTLIYLLDLSAVIFVSGILIHEKFLAIDFTRKESVGSVYSAAVRDMLLIPFLPSRDPQAVPPAEARQRLEYLRVRHDPALRSAEASASFMQAWDKVRQMRSKDDSAPPHASELRELVRASRELLTTVGNQSNLILDPDLDSYYAMSLVVLRFPELIDVVNDTMRALDGPGLGSMQRGERRAELLILAGRIDATSLGIRSDYLQAFAAGSPALRSALEPGQVGVGASLGRFLAVVQRMADGPSAGDIGLLQQAQADTLQELNKAWSRAAVELDRMLDARVHALFTRMWLHLGTALLLLGCILTLVYAVAQQIARPLRHLARVADEVRRTGDYRHRAVWNSRDEIGQLVEAFNGMLAQLDRERETQQELALRERAAHAQQEIVEATPIAMVVTSVPRHTVLHANTPAVQWLGGMVEDPWGRSLEPAVRARFFQQLADRGAVDEFEVCWRDGDEVSWALLSARRLQFQGQDAVLTSITPINIQKQMERRLELWAKVFEASSESIVIMDEHQRVLSVNKAFCRSTSYDAYEVIGQTFSTLLEEPQQGAAVGRMAEILAERGAWQGEVAFRRMGNESYPAWLIVSAVRDNAQLGPISHYIGISVDITERKRTEARVRFLAEHDVLTELPNRALCLTRLADALAGAEVAGERVAVLFIDLDRFKVVNDTLGHHVGDALLRSVASRLAQAVRGDDTVSRLGGDEFVVVLRNVDTVQEIRDIVEQRLIPLIRAPHDGDGNELRVSCSIGIAVYPEDGSNLDELMRRADAAMYEAKAAGRDQVRFFSSELDLLARERRTIEQYLRVALEHDELSLHYQPRVDAITLQVVGMEALMRWRHPVLGSVSPAVFIPVAEETGLIRPFGLWALRQACTQLESWGRSGREPIALSVNISTVQLGDPDVLEFLREFFARTGIEPRLLELEITETQLMENADASGAALSSLRALGLRFSIDDFGTGYSSLAYLKRFPIDKLKIDKSFVQDLLSDATDLAIVRAIIALGHNLGLGVVAEGVESAAAAQRLKVLGCDELQGFHFARPMAVPQLEEWLKAHYAARDLIDDNDPHSPG</sequence>
<evidence type="ECO:0000313" key="10">
    <source>
        <dbReference type="Proteomes" id="UP000247540"/>
    </source>
</evidence>
<evidence type="ECO:0000313" key="9">
    <source>
        <dbReference type="EMBL" id="PYE78029.1"/>
    </source>
</evidence>
<keyword evidence="10" id="KW-1185">Reference proteome</keyword>
<dbReference type="InterPro" id="IPR000014">
    <property type="entry name" value="PAS"/>
</dbReference>
<dbReference type="Gene3D" id="3.30.70.270">
    <property type="match status" value="1"/>
</dbReference>
<evidence type="ECO:0000259" key="7">
    <source>
        <dbReference type="PROSITE" id="PS50885"/>
    </source>
</evidence>
<dbReference type="CDD" id="cd00130">
    <property type="entry name" value="PAS"/>
    <property type="match status" value="1"/>
</dbReference>
<dbReference type="Gene3D" id="3.20.20.450">
    <property type="entry name" value="EAL domain"/>
    <property type="match status" value="1"/>
</dbReference>
<gene>
    <name evidence="9" type="ORF">DFQ15_11057</name>
</gene>
<dbReference type="Pfam" id="PF00672">
    <property type="entry name" value="HAMP"/>
    <property type="match status" value="1"/>
</dbReference>
<dbReference type="Pfam" id="PF13426">
    <property type="entry name" value="PAS_9"/>
    <property type="match status" value="1"/>
</dbReference>
<keyword evidence="3" id="KW-0812">Transmembrane</keyword>
<dbReference type="PROSITE" id="PS50113">
    <property type="entry name" value="PAC"/>
    <property type="match status" value="1"/>
</dbReference>
<dbReference type="InterPro" id="IPR035919">
    <property type="entry name" value="EAL_sf"/>
</dbReference>
<feature type="domain" description="PAS" evidence="4">
    <location>
        <begin position="534"/>
        <end position="605"/>
    </location>
</feature>
<dbReference type="NCBIfam" id="TIGR00229">
    <property type="entry name" value="sensory_box"/>
    <property type="match status" value="1"/>
</dbReference>
<dbReference type="PANTHER" id="PTHR44757:SF2">
    <property type="entry name" value="BIOFILM ARCHITECTURE MAINTENANCE PROTEIN MBAA"/>
    <property type="match status" value="1"/>
</dbReference>
<comment type="catalytic activity">
    <reaction evidence="1">
        <text>3',3'-c-di-GMP + H2O = 5'-phosphoguanylyl(3'-&gt;5')guanosine + H(+)</text>
        <dbReference type="Rhea" id="RHEA:24902"/>
        <dbReference type="ChEBI" id="CHEBI:15377"/>
        <dbReference type="ChEBI" id="CHEBI:15378"/>
        <dbReference type="ChEBI" id="CHEBI:58754"/>
        <dbReference type="ChEBI" id="CHEBI:58805"/>
        <dbReference type="EC" id="3.1.4.52"/>
    </reaction>
    <physiologicalReaction direction="left-to-right" evidence="1">
        <dbReference type="Rhea" id="RHEA:24903"/>
    </physiologicalReaction>
</comment>
<dbReference type="AlphaFoldDB" id="A0A318SME3"/>
<evidence type="ECO:0000256" key="2">
    <source>
        <dbReference type="SAM" id="MobiDB-lite"/>
    </source>
</evidence>
<dbReference type="SMART" id="SM00091">
    <property type="entry name" value="PAS"/>
    <property type="match status" value="2"/>
</dbReference>
<dbReference type="InterPro" id="IPR035965">
    <property type="entry name" value="PAS-like_dom_sf"/>
</dbReference>
<dbReference type="EMBL" id="QJTC01000010">
    <property type="protein sequence ID" value="PYE78029.1"/>
    <property type="molecule type" value="Genomic_DNA"/>
</dbReference>
<dbReference type="Gene3D" id="3.30.450.20">
    <property type="entry name" value="PAS domain"/>
    <property type="match status" value="1"/>
</dbReference>
<evidence type="ECO:0000256" key="3">
    <source>
        <dbReference type="SAM" id="Phobius"/>
    </source>
</evidence>
<keyword evidence="3" id="KW-1133">Transmembrane helix</keyword>
<name>A0A318SME3_9BURK</name>
<dbReference type="SUPFAM" id="SSF141868">
    <property type="entry name" value="EAL domain-like"/>
    <property type="match status" value="1"/>
</dbReference>
<dbReference type="SUPFAM" id="SSF55073">
    <property type="entry name" value="Nucleotide cyclase"/>
    <property type="match status" value="1"/>
</dbReference>
<dbReference type="PANTHER" id="PTHR44757">
    <property type="entry name" value="DIGUANYLATE CYCLASE DGCP"/>
    <property type="match status" value="1"/>
</dbReference>
<dbReference type="CDD" id="cd06225">
    <property type="entry name" value="HAMP"/>
    <property type="match status" value="1"/>
</dbReference>
<dbReference type="SMART" id="SM00267">
    <property type="entry name" value="GGDEF"/>
    <property type="match status" value="1"/>
</dbReference>